<accession>A0ABY1WLH0</accession>
<comment type="caution">
    <text evidence="1">The sequence shown here is derived from an EMBL/GenBank/DDBJ whole genome shotgun (WGS) entry which is preliminary data.</text>
</comment>
<dbReference type="RefSeq" id="WP_130567654.1">
    <property type="nucleotide sequence ID" value="NZ_SHLY01000007.1"/>
</dbReference>
<sequence length="404" mass="45119">MKIVLIWLVMVGGSICCLPLLNSANATNHGAHSGPGLIRFEKPMHQGYRLDWCLSWATKCGQPAASEWCKVKSYKKVNSWIPAWNVGGASHTKVFETAQICNQDFCDSFMEITCRSLESGVFFDFLDQAPKANWTSSWQKLPFPGGATDSRGFARYVDNAKLEDNRFYERVLQTHPQWRPHGRIAGRYTNITIPNAGADFRSEIGFLAGASGSDGAYFEIWAEFPNYSGIPLRREYRKNQDGHVINDFSQDLSRFRGLTGTIAITVNAGEKSSAQDWAVWGSPRLVSMKNEFKFGGFVGAAVGSKRQGDRLLNAWGGKSGLLYGNIVMHLAFAESDTGLDLPVQLISYYKGQKMGVTDLGILKANQKTMWRTLSRTQLGRWKEEIIYNGTYVGEIRYNISNIGE</sequence>
<proteinExistence type="predicted"/>
<protein>
    <submittedName>
        <fullName evidence="1">Uncharacterized protein</fullName>
    </submittedName>
</protein>
<evidence type="ECO:0000313" key="1">
    <source>
        <dbReference type="EMBL" id="TAA41751.1"/>
    </source>
</evidence>
<dbReference type="Proteomes" id="UP000292544">
    <property type="component" value="Unassembled WGS sequence"/>
</dbReference>
<keyword evidence="2" id="KW-1185">Reference proteome</keyword>
<reference evidence="2" key="1">
    <citation type="submission" date="2019-02" db="EMBL/GenBank/DDBJ databases">
        <title>Draft genome sequence of Muricauda sp. 176CP4-71.</title>
        <authorList>
            <person name="Park J.-S."/>
        </authorList>
    </citation>
    <scope>NUCLEOTIDE SEQUENCE [LARGE SCALE GENOMIC DNA]</scope>
    <source>
        <strain evidence="2">176GS2-150</strain>
    </source>
</reference>
<evidence type="ECO:0000313" key="2">
    <source>
        <dbReference type="Proteomes" id="UP000292544"/>
    </source>
</evidence>
<organism evidence="1 2">
    <name type="scientific">Corallincola spongiicola</name>
    <dbReference type="NCBI Taxonomy" id="2520508"/>
    <lineage>
        <taxon>Bacteria</taxon>
        <taxon>Pseudomonadati</taxon>
        <taxon>Pseudomonadota</taxon>
        <taxon>Gammaproteobacteria</taxon>
        <taxon>Alteromonadales</taxon>
        <taxon>Psychromonadaceae</taxon>
        <taxon>Corallincola</taxon>
    </lineage>
</organism>
<dbReference type="EMBL" id="SHLY01000007">
    <property type="protein sequence ID" value="TAA41751.1"/>
    <property type="molecule type" value="Genomic_DNA"/>
</dbReference>
<gene>
    <name evidence="1" type="ORF">EXY25_16045</name>
</gene>
<name>A0ABY1WLH0_9GAMM</name>